<dbReference type="EMBL" id="JAANIA010002209">
    <property type="protein sequence ID" value="KAG5316942.1"/>
    <property type="molecule type" value="Genomic_DNA"/>
</dbReference>
<reference evidence="1" key="1">
    <citation type="submission" date="2020-02" db="EMBL/GenBank/DDBJ databases">
        <title>Relaxed selection underlies rapid genomic changes in the transitions from sociality to social parasitism in ants.</title>
        <authorList>
            <person name="Bi X."/>
        </authorList>
    </citation>
    <scope>NUCLEOTIDE SEQUENCE</scope>
    <source>
        <strain evidence="1">BGI-DK2014c</strain>
        <tissue evidence="1">Whole body</tissue>
    </source>
</reference>
<organism evidence="1 2">
    <name type="scientific">Pseudoatta argentina</name>
    <dbReference type="NCBI Taxonomy" id="621737"/>
    <lineage>
        <taxon>Eukaryota</taxon>
        <taxon>Metazoa</taxon>
        <taxon>Ecdysozoa</taxon>
        <taxon>Arthropoda</taxon>
        <taxon>Hexapoda</taxon>
        <taxon>Insecta</taxon>
        <taxon>Pterygota</taxon>
        <taxon>Neoptera</taxon>
        <taxon>Endopterygota</taxon>
        <taxon>Hymenoptera</taxon>
        <taxon>Apocrita</taxon>
        <taxon>Aculeata</taxon>
        <taxon>Formicoidea</taxon>
        <taxon>Formicidae</taxon>
        <taxon>Myrmicinae</taxon>
        <taxon>Pseudoatta</taxon>
    </lineage>
</organism>
<sequence length="127" mass="15576">MIQKQGHWVPYELKPRDVERRFGTCELLLQRQKKKIYVGQIGRLFQRTKEHRNHINRITSNESMITQHRLEHSHDFERENMKILDIERKLNKRFISEMLNIQLQQNNLNFQSDTEFLHHSYVHLTKI</sequence>
<feature type="non-terminal residue" evidence="1">
    <location>
        <position position="1"/>
    </location>
</feature>
<protein>
    <submittedName>
        <fullName evidence="1">MOS1T transposase</fullName>
    </submittedName>
</protein>
<evidence type="ECO:0000313" key="2">
    <source>
        <dbReference type="Proteomes" id="UP000668214"/>
    </source>
</evidence>
<evidence type="ECO:0000313" key="1">
    <source>
        <dbReference type="EMBL" id="KAG5316942.1"/>
    </source>
</evidence>
<proteinExistence type="predicted"/>
<gene>
    <name evidence="1" type="ORF">G6Z78_0008136</name>
</gene>
<accession>A0A836EMR9</accession>
<dbReference type="Proteomes" id="UP000668214">
    <property type="component" value="Unassembled WGS sequence"/>
</dbReference>
<feature type="non-terminal residue" evidence="1">
    <location>
        <position position="127"/>
    </location>
</feature>
<dbReference type="AlphaFoldDB" id="A0A836EMR9"/>
<comment type="caution">
    <text evidence="1">The sequence shown here is derived from an EMBL/GenBank/DDBJ whole genome shotgun (WGS) entry which is preliminary data.</text>
</comment>
<keyword evidence="2" id="KW-1185">Reference proteome</keyword>
<name>A0A836EMR9_9HYME</name>